<keyword evidence="9" id="KW-0645">Protease</keyword>
<dbReference type="GO" id="GO:0016020">
    <property type="term" value="C:membrane"/>
    <property type="evidence" value="ECO:0007669"/>
    <property type="project" value="UniProtKB-SubCell"/>
</dbReference>
<comment type="similarity">
    <text evidence="2">Belongs to the peptidase S54 family.</text>
</comment>
<keyword evidence="10" id="KW-1185">Reference proteome</keyword>
<organism evidence="9 10">
    <name type="scientific">Siphonobacter curvatus</name>
    <dbReference type="NCBI Taxonomy" id="2094562"/>
    <lineage>
        <taxon>Bacteria</taxon>
        <taxon>Pseudomonadati</taxon>
        <taxon>Bacteroidota</taxon>
        <taxon>Cytophagia</taxon>
        <taxon>Cytophagales</taxon>
        <taxon>Cytophagaceae</taxon>
        <taxon>Siphonobacter</taxon>
    </lineage>
</organism>
<reference evidence="10" key="1">
    <citation type="submission" date="2018-02" db="EMBL/GenBank/DDBJ databases">
        <title>Genome sequencing of Solimonas sp. HR-BB.</title>
        <authorList>
            <person name="Lee Y."/>
            <person name="Jeon C.O."/>
        </authorList>
    </citation>
    <scope>NUCLEOTIDE SEQUENCE [LARGE SCALE GENOMIC DNA]</scope>
    <source>
        <strain evidence="10">HR-U</strain>
    </source>
</reference>
<dbReference type="Gene3D" id="1.20.1540.10">
    <property type="entry name" value="Rhomboid-like"/>
    <property type="match status" value="1"/>
</dbReference>
<dbReference type="PANTHER" id="PTHR43731">
    <property type="entry name" value="RHOMBOID PROTEASE"/>
    <property type="match status" value="1"/>
</dbReference>
<dbReference type="OrthoDB" id="9807874at2"/>
<dbReference type="RefSeq" id="WP_104715908.1">
    <property type="nucleotide sequence ID" value="NZ_PTRA01000008.1"/>
</dbReference>
<protein>
    <submittedName>
        <fullName evidence="9">Rhomboid family intramembrane serine protease</fullName>
    </submittedName>
</protein>
<feature type="domain" description="Peptidase S54 rhomboid" evidence="8">
    <location>
        <begin position="166"/>
        <end position="249"/>
    </location>
</feature>
<evidence type="ECO:0000256" key="3">
    <source>
        <dbReference type="ARBA" id="ARBA00022692"/>
    </source>
</evidence>
<evidence type="ECO:0000256" key="6">
    <source>
        <dbReference type="ARBA" id="ARBA00023136"/>
    </source>
</evidence>
<name>A0A2S7IF63_9BACT</name>
<dbReference type="Proteomes" id="UP000239590">
    <property type="component" value="Unassembled WGS sequence"/>
</dbReference>
<dbReference type="AlphaFoldDB" id="A0A2S7IF63"/>
<dbReference type="PANTHER" id="PTHR43731:SF14">
    <property type="entry name" value="PRESENILIN-ASSOCIATED RHOMBOID-LIKE PROTEIN, MITOCHONDRIAL"/>
    <property type="match status" value="1"/>
</dbReference>
<evidence type="ECO:0000259" key="8">
    <source>
        <dbReference type="Pfam" id="PF01694"/>
    </source>
</evidence>
<proteinExistence type="inferred from homology"/>
<feature type="transmembrane region" description="Helical" evidence="7">
    <location>
        <begin position="84"/>
        <end position="102"/>
    </location>
</feature>
<dbReference type="GO" id="GO:0004252">
    <property type="term" value="F:serine-type endopeptidase activity"/>
    <property type="evidence" value="ECO:0007669"/>
    <property type="project" value="InterPro"/>
</dbReference>
<evidence type="ECO:0000256" key="2">
    <source>
        <dbReference type="ARBA" id="ARBA00009045"/>
    </source>
</evidence>
<dbReference type="InterPro" id="IPR050925">
    <property type="entry name" value="Rhomboid_protease_S54"/>
</dbReference>
<dbReference type="Pfam" id="PF01694">
    <property type="entry name" value="Rhomboid"/>
    <property type="match status" value="2"/>
</dbReference>
<evidence type="ECO:0000256" key="7">
    <source>
        <dbReference type="SAM" id="Phobius"/>
    </source>
</evidence>
<comment type="caution">
    <text evidence="9">The sequence shown here is derived from an EMBL/GenBank/DDBJ whole genome shotgun (WGS) entry which is preliminary data.</text>
</comment>
<sequence length="260" mass="29453">MFNLTPAVRIILILNVAVFAAQNLLVPNLDEWLGLHNFSSPLFNPIQMVSHMFLHGNLGHIFSNMFALIMFGPGLEQLWGTKRFTFFYLFTGIGAGLLYSGINYYEISQLKEAALLFIQDPDPTNFVGFVNDYAPRLNSIPEVRRYLENPDVALYQNQCIYLTKQYVSLALNAPMVGASGAIFGLLMAFGMLFPNTTLFLLFIPFPIKAKYFVALYGIFELYSGLHRTPGDNVAHFAHIGGMLFAFILIRYWAGQRKNFY</sequence>
<feature type="domain" description="Peptidase S54 rhomboid" evidence="8">
    <location>
        <begin position="46"/>
        <end position="103"/>
    </location>
</feature>
<feature type="transmembrane region" description="Helical" evidence="7">
    <location>
        <begin position="181"/>
        <end position="202"/>
    </location>
</feature>
<dbReference type="EMBL" id="PTRA01000008">
    <property type="protein sequence ID" value="PQA53742.1"/>
    <property type="molecule type" value="Genomic_DNA"/>
</dbReference>
<keyword evidence="6 7" id="KW-0472">Membrane</keyword>
<evidence type="ECO:0000256" key="5">
    <source>
        <dbReference type="ARBA" id="ARBA00022989"/>
    </source>
</evidence>
<evidence type="ECO:0000256" key="1">
    <source>
        <dbReference type="ARBA" id="ARBA00004141"/>
    </source>
</evidence>
<gene>
    <name evidence="9" type="ORF">C5O19_24005</name>
</gene>
<feature type="transmembrane region" description="Helical" evidence="7">
    <location>
        <begin position="209"/>
        <end position="227"/>
    </location>
</feature>
<keyword evidence="3 7" id="KW-0812">Transmembrane</keyword>
<accession>A0A2S7IF63</accession>
<keyword evidence="5 7" id="KW-1133">Transmembrane helix</keyword>
<evidence type="ECO:0000313" key="9">
    <source>
        <dbReference type="EMBL" id="PQA53742.1"/>
    </source>
</evidence>
<feature type="transmembrane region" description="Helical" evidence="7">
    <location>
        <begin position="46"/>
        <end position="72"/>
    </location>
</feature>
<dbReference type="GO" id="GO:0006508">
    <property type="term" value="P:proteolysis"/>
    <property type="evidence" value="ECO:0007669"/>
    <property type="project" value="UniProtKB-KW"/>
</dbReference>
<keyword evidence="4" id="KW-0378">Hydrolase</keyword>
<dbReference type="InterPro" id="IPR022764">
    <property type="entry name" value="Peptidase_S54_rhomboid_dom"/>
</dbReference>
<feature type="transmembrane region" description="Helical" evidence="7">
    <location>
        <begin position="7"/>
        <end position="26"/>
    </location>
</feature>
<evidence type="ECO:0000256" key="4">
    <source>
        <dbReference type="ARBA" id="ARBA00022801"/>
    </source>
</evidence>
<dbReference type="SUPFAM" id="SSF144091">
    <property type="entry name" value="Rhomboid-like"/>
    <property type="match status" value="1"/>
</dbReference>
<comment type="subcellular location">
    <subcellularLocation>
        <location evidence="1">Membrane</location>
        <topology evidence="1">Multi-pass membrane protein</topology>
    </subcellularLocation>
</comment>
<dbReference type="InterPro" id="IPR035952">
    <property type="entry name" value="Rhomboid-like_sf"/>
</dbReference>
<feature type="transmembrane region" description="Helical" evidence="7">
    <location>
        <begin position="233"/>
        <end position="253"/>
    </location>
</feature>
<evidence type="ECO:0000313" key="10">
    <source>
        <dbReference type="Proteomes" id="UP000239590"/>
    </source>
</evidence>